<feature type="domain" description="Peptidase A1" evidence="3">
    <location>
        <begin position="103"/>
        <end position="415"/>
    </location>
</feature>
<dbReference type="PRINTS" id="PR00792">
    <property type="entry name" value="PEPSIN"/>
</dbReference>
<gene>
    <name evidence="4" type="ORF">EUX98_g3123</name>
</gene>
<dbReference type="OrthoDB" id="15189at2759"/>
<comment type="similarity">
    <text evidence="1">Belongs to the peptidase A1 family.</text>
</comment>
<organism evidence="4 5">
    <name type="scientific">Antrodiella citrinella</name>
    <dbReference type="NCBI Taxonomy" id="2447956"/>
    <lineage>
        <taxon>Eukaryota</taxon>
        <taxon>Fungi</taxon>
        <taxon>Dikarya</taxon>
        <taxon>Basidiomycota</taxon>
        <taxon>Agaricomycotina</taxon>
        <taxon>Agaricomycetes</taxon>
        <taxon>Polyporales</taxon>
        <taxon>Steccherinaceae</taxon>
        <taxon>Antrodiella</taxon>
    </lineage>
</organism>
<dbReference type="GO" id="GO:0006508">
    <property type="term" value="P:proteolysis"/>
    <property type="evidence" value="ECO:0007669"/>
    <property type="project" value="InterPro"/>
</dbReference>
<dbReference type="PROSITE" id="PS51767">
    <property type="entry name" value="PEPTIDASE_A1"/>
    <property type="match status" value="1"/>
</dbReference>
<evidence type="ECO:0000313" key="4">
    <source>
        <dbReference type="EMBL" id="THH31068.1"/>
    </source>
</evidence>
<dbReference type="Pfam" id="PF00026">
    <property type="entry name" value="Asp"/>
    <property type="match status" value="1"/>
</dbReference>
<sequence>MLTIAFIISALQLSATASPSPPRHGVQHVSLTRRQAPNATADRVTAHMLATLLKHDVGFDAFRNNTGTAHPLDVGEVQVVHGIAKRAPSSSSAVLTSDGGSLWTVSAGVGTTGPNTQEQFPMTGIDTASATALFVNVACTTTPCQNIHRFNPTISTTSTDLHKQFAYNGAQISGNQYSDTATIAGLSATGLVMAVANSFPPTFSDYTTPPDALMGVAFPAISVTKSQPFPQTLNAQGSLTDPVFAMSLNGANAELTLGGVDSTRYAGSIQYTPVTTAGFWQINFDSAQANGQPSVGKTEAILDTGSREVIGDAASVKKLYATIPGSQTTTPGANNLYTYPCDTTPAVSITIAGLAIPFSADSFNLGPVGSTNQCLGAIQTAPKSTPPSRYWTLGDAWLQNAYMVYNFGEKKVGVAIPS</sequence>
<dbReference type="InterPro" id="IPR033121">
    <property type="entry name" value="PEPTIDASE_A1"/>
</dbReference>
<dbReference type="SUPFAM" id="SSF50630">
    <property type="entry name" value="Acid proteases"/>
    <property type="match status" value="1"/>
</dbReference>
<dbReference type="Gene3D" id="2.40.70.10">
    <property type="entry name" value="Acid Proteases"/>
    <property type="match status" value="2"/>
</dbReference>
<protein>
    <recommendedName>
        <fullName evidence="3">Peptidase A1 domain-containing protein</fullName>
    </recommendedName>
</protein>
<dbReference type="PANTHER" id="PTHR47966:SF57">
    <property type="entry name" value="PEPTIDASE A1 DOMAIN-CONTAINING PROTEIN"/>
    <property type="match status" value="1"/>
</dbReference>
<keyword evidence="2" id="KW-0732">Signal</keyword>
<dbReference type="GO" id="GO:0004190">
    <property type="term" value="F:aspartic-type endopeptidase activity"/>
    <property type="evidence" value="ECO:0007669"/>
    <property type="project" value="InterPro"/>
</dbReference>
<name>A0A4S4MZV9_9APHY</name>
<dbReference type="CDD" id="cd05471">
    <property type="entry name" value="pepsin_like"/>
    <property type="match status" value="1"/>
</dbReference>
<dbReference type="PANTHER" id="PTHR47966">
    <property type="entry name" value="BETA-SITE APP-CLEAVING ENZYME, ISOFORM A-RELATED"/>
    <property type="match status" value="1"/>
</dbReference>
<comment type="caution">
    <text evidence="4">The sequence shown here is derived from an EMBL/GenBank/DDBJ whole genome shotgun (WGS) entry which is preliminary data.</text>
</comment>
<dbReference type="InterPro" id="IPR021109">
    <property type="entry name" value="Peptidase_aspartic_dom_sf"/>
</dbReference>
<dbReference type="AlphaFoldDB" id="A0A4S4MZV9"/>
<dbReference type="InterPro" id="IPR034164">
    <property type="entry name" value="Pepsin-like_dom"/>
</dbReference>
<evidence type="ECO:0000256" key="2">
    <source>
        <dbReference type="SAM" id="SignalP"/>
    </source>
</evidence>
<evidence type="ECO:0000313" key="5">
    <source>
        <dbReference type="Proteomes" id="UP000308730"/>
    </source>
</evidence>
<keyword evidence="5" id="KW-1185">Reference proteome</keyword>
<evidence type="ECO:0000259" key="3">
    <source>
        <dbReference type="PROSITE" id="PS51767"/>
    </source>
</evidence>
<accession>A0A4S4MZV9</accession>
<evidence type="ECO:0000256" key="1">
    <source>
        <dbReference type="ARBA" id="ARBA00007447"/>
    </source>
</evidence>
<feature type="chain" id="PRO_5020541573" description="Peptidase A1 domain-containing protein" evidence="2">
    <location>
        <begin position="18"/>
        <end position="418"/>
    </location>
</feature>
<dbReference type="Proteomes" id="UP000308730">
    <property type="component" value="Unassembled WGS sequence"/>
</dbReference>
<proteinExistence type="inferred from homology"/>
<dbReference type="EMBL" id="SGPM01000059">
    <property type="protein sequence ID" value="THH31068.1"/>
    <property type="molecule type" value="Genomic_DNA"/>
</dbReference>
<feature type="signal peptide" evidence="2">
    <location>
        <begin position="1"/>
        <end position="17"/>
    </location>
</feature>
<dbReference type="InterPro" id="IPR001461">
    <property type="entry name" value="Aspartic_peptidase_A1"/>
</dbReference>
<reference evidence="4 5" key="1">
    <citation type="submission" date="2019-02" db="EMBL/GenBank/DDBJ databases">
        <title>Genome sequencing of the rare red list fungi Antrodiella citrinella (Flaviporus citrinellus).</title>
        <authorList>
            <person name="Buettner E."/>
            <person name="Kellner H."/>
        </authorList>
    </citation>
    <scope>NUCLEOTIDE SEQUENCE [LARGE SCALE GENOMIC DNA]</scope>
    <source>
        <strain evidence="4 5">DSM 108506</strain>
    </source>
</reference>